<evidence type="ECO:0000313" key="1">
    <source>
        <dbReference type="EMBL" id="OZI23752.1"/>
    </source>
</evidence>
<sequence length="165" mass="16890">MCWPLVIAAAGAVVSAKGAADQAQAQKDALGYQAQVSANNAQYAEWQAEDAEQQGVDAEAKSRQQTAQLKGTQRAALAANGVSLGGGSALDILAGTDYMGEQDALTIRDNAARQAWGYRTQGQNYVDNSGLLATNADKISPSNAAGTSLLTSAARYYGASGMGAS</sequence>
<gene>
    <name evidence="1" type="ORF">CAL26_09995</name>
</gene>
<evidence type="ECO:0000313" key="2">
    <source>
        <dbReference type="Proteomes" id="UP000216857"/>
    </source>
</evidence>
<dbReference type="InterPro" id="IPR038996">
    <property type="entry name" value="Gp14"/>
</dbReference>
<dbReference type="EMBL" id="NEVJ01000002">
    <property type="protein sequence ID" value="OZI23752.1"/>
    <property type="molecule type" value="Genomic_DNA"/>
</dbReference>
<dbReference type="RefSeq" id="WP_094846713.1">
    <property type="nucleotide sequence ID" value="NZ_NEVJ01000002.1"/>
</dbReference>
<protein>
    <recommendedName>
        <fullName evidence="3">Phage protein</fullName>
    </recommendedName>
</protein>
<dbReference type="AlphaFoldDB" id="A0A261RGF1"/>
<keyword evidence="2" id="KW-1185">Reference proteome</keyword>
<dbReference type="OrthoDB" id="9156947at2"/>
<comment type="caution">
    <text evidence="1">The sequence shown here is derived from an EMBL/GenBank/DDBJ whole genome shotgun (WGS) entry which is preliminary data.</text>
</comment>
<accession>A0A261RGF1</accession>
<organism evidence="1 2">
    <name type="scientific">Bordetella genomosp. 9</name>
    <dbReference type="NCBI Taxonomy" id="1416803"/>
    <lineage>
        <taxon>Bacteria</taxon>
        <taxon>Pseudomonadati</taxon>
        <taxon>Pseudomonadota</taxon>
        <taxon>Betaproteobacteria</taxon>
        <taxon>Burkholderiales</taxon>
        <taxon>Alcaligenaceae</taxon>
        <taxon>Bordetella</taxon>
    </lineage>
</organism>
<evidence type="ECO:0008006" key="3">
    <source>
        <dbReference type="Google" id="ProtNLM"/>
    </source>
</evidence>
<dbReference type="Pfam" id="PF24072">
    <property type="entry name" value="T7_gp14"/>
    <property type="match status" value="1"/>
</dbReference>
<reference evidence="1" key="1">
    <citation type="submission" date="2017-05" db="EMBL/GenBank/DDBJ databases">
        <title>Complete and WGS of Bordetella genogroups.</title>
        <authorList>
            <person name="Spilker T."/>
            <person name="Lipuma J."/>
        </authorList>
    </citation>
    <scope>NUCLEOTIDE SEQUENCE</scope>
    <source>
        <strain evidence="1">AU21707</strain>
    </source>
</reference>
<name>A0A261RGF1_9BORD</name>
<proteinExistence type="predicted"/>
<dbReference type="Proteomes" id="UP000216857">
    <property type="component" value="Unassembled WGS sequence"/>
</dbReference>